<name>A0AAW5JI17_9FIRM</name>
<dbReference type="SMART" id="SM00635">
    <property type="entry name" value="BID_2"/>
    <property type="match status" value="2"/>
</dbReference>
<feature type="compositionally biased region" description="Polar residues" evidence="1">
    <location>
        <begin position="148"/>
        <end position="160"/>
    </location>
</feature>
<dbReference type="EMBL" id="JANFYS010000001">
    <property type="protein sequence ID" value="MCQ4768983.1"/>
    <property type="molecule type" value="Genomic_DNA"/>
</dbReference>
<evidence type="ECO:0000313" key="5">
    <source>
        <dbReference type="Proteomes" id="UP001204562"/>
    </source>
</evidence>
<dbReference type="InterPro" id="IPR008964">
    <property type="entry name" value="Invasin/intimin_cell_adhesion"/>
</dbReference>
<dbReference type="Proteomes" id="UP001204562">
    <property type="component" value="Unassembled WGS sequence"/>
</dbReference>
<organism evidence="4 5">
    <name type="scientific">Intestinimonas massiliensis</name>
    <name type="common">ex Afouda et al. 2020</name>
    <dbReference type="NCBI Taxonomy" id="1673721"/>
    <lineage>
        <taxon>Bacteria</taxon>
        <taxon>Bacillati</taxon>
        <taxon>Bacillota</taxon>
        <taxon>Clostridia</taxon>
        <taxon>Eubacteriales</taxon>
        <taxon>Intestinimonas</taxon>
    </lineage>
</organism>
<keyword evidence="2" id="KW-0812">Transmembrane</keyword>
<feature type="transmembrane region" description="Helical" evidence="2">
    <location>
        <begin position="78"/>
        <end position="103"/>
    </location>
</feature>
<reference evidence="4" key="1">
    <citation type="submission" date="2022-06" db="EMBL/GenBank/DDBJ databases">
        <title>Isolation of gut microbiota from human fecal samples.</title>
        <authorList>
            <person name="Pamer E.G."/>
            <person name="Barat B."/>
            <person name="Waligurski E."/>
            <person name="Medina S."/>
            <person name="Paddock L."/>
            <person name="Mostad J."/>
        </authorList>
    </citation>
    <scope>NUCLEOTIDE SEQUENCE</scope>
    <source>
        <strain evidence="4">DFI.9.91</strain>
    </source>
</reference>
<evidence type="ECO:0000313" key="4">
    <source>
        <dbReference type="EMBL" id="MCQ4768983.1"/>
    </source>
</evidence>
<evidence type="ECO:0000259" key="3">
    <source>
        <dbReference type="SMART" id="SM00635"/>
    </source>
</evidence>
<feature type="region of interest" description="Disordered" evidence="1">
    <location>
        <begin position="106"/>
        <end position="160"/>
    </location>
</feature>
<dbReference type="AlphaFoldDB" id="A0AAW5JI17"/>
<dbReference type="Gene3D" id="2.60.40.1080">
    <property type="match status" value="2"/>
</dbReference>
<comment type="caution">
    <text evidence="4">The sequence shown here is derived from an EMBL/GenBank/DDBJ whole genome shotgun (WGS) entry which is preliminary data.</text>
</comment>
<accession>A0AAW5JI17</accession>
<dbReference type="InterPro" id="IPR003343">
    <property type="entry name" value="Big_2"/>
</dbReference>
<protein>
    <submittedName>
        <fullName evidence="4">Ig-like domain-containing protein</fullName>
    </submittedName>
</protein>
<evidence type="ECO:0000256" key="2">
    <source>
        <dbReference type="SAM" id="Phobius"/>
    </source>
</evidence>
<evidence type="ECO:0000256" key="1">
    <source>
        <dbReference type="SAM" id="MobiDB-lite"/>
    </source>
</evidence>
<sequence>MATRRSTGTRPEVVRCPYCGEDYSVTYKRCPFCDGKPAPESSFEDDPPAEGRRSGGKRLVSNTRGGGYGGEGWGPLRIVGTVVSLGLIVAAVWIVVSVVSPLVNRGSSLNSDQPSSPPVISSSAAPTGSPDSSASPAPTGGVEPTRSPEPSGTIPASQTATSFTLNRKDFTLSQAGEVWNLGPAFLPAGSTGTLTWSSSKPEVATVSDSGIVTAVAPGVATITATMAGGYTQECIVRCTWTGASSGGSGSAAATLTPSHSDVTLYKAGESFRFRVSGTDSTPVWSTSNSGVASVDGSGTVTAVSKGTCNVTATVDGQTFTCIVRCNF</sequence>
<feature type="domain" description="BIG2" evidence="3">
    <location>
        <begin position="249"/>
        <end position="324"/>
    </location>
</feature>
<proteinExistence type="predicted"/>
<keyword evidence="2" id="KW-0472">Membrane</keyword>
<keyword evidence="2" id="KW-1133">Transmembrane helix</keyword>
<dbReference type="RefSeq" id="WP_256302897.1">
    <property type="nucleotide sequence ID" value="NZ_JANFYS010000001.1"/>
</dbReference>
<dbReference type="Pfam" id="PF02368">
    <property type="entry name" value="Big_2"/>
    <property type="match status" value="2"/>
</dbReference>
<gene>
    <name evidence="4" type="ORF">NE579_00690</name>
</gene>
<dbReference type="SUPFAM" id="SSF49373">
    <property type="entry name" value="Invasin/intimin cell-adhesion fragments"/>
    <property type="match status" value="2"/>
</dbReference>
<feature type="region of interest" description="Disordered" evidence="1">
    <location>
        <begin position="38"/>
        <end position="72"/>
    </location>
</feature>
<feature type="domain" description="BIG2" evidence="3">
    <location>
        <begin position="159"/>
        <end position="236"/>
    </location>
</feature>